<feature type="coiled-coil region" evidence="1">
    <location>
        <begin position="334"/>
        <end position="388"/>
    </location>
</feature>
<dbReference type="STRING" id="861298.SAMN04488136_11413"/>
<name>A0A1G8BRM4_9VIBR</name>
<dbReference type="Proteomes" id="UP000198854">
    <property type="component" value="Unassembled WGS sequence"/>
</dbReference>
<accession>A0A1G8BRM4</accession>
<sequence>MSIQTWLSKFTKNVANQSKVVAIVQPDGVYFSGQDVASLPTFMPLLHDWQETLLTAFQSADVKDIALDIVLHSSFYHIYQIDKPSIPSQEWEGALPFLLKDLTSEKVMNIVAQAVALPNGNKIQCYVITKSLVQDLVKRLSEANVRLERLLVEDDVWAHVPGVPSSFLLLQRSKKSQYKVSAMVAGTCVFQRTIRGVTSPLVGDNASSLQLDSIALELQRSVDYLSSQLKGTTIHQLKVCCDDEDSELLAQELTQRLNVNVTPLAVPAQHCGAILATTALQDNFQIDLYLESLKPKKEPLGLATVLTSWSVVALAIVIAWGWLGIEQRHLNAQVNQLKAQQIVLKKQTDELNAKLAKHQASPVKVAAAERLKLDIKAHQAALSSLENYKNAPSAGFSGVMSALANISSSDISLNYIKVDGESFDLKGLARSPEVVPRWIKQFKQELNLVGRSFDRLSIGRNEQQLVTFELSTKRESN</sequence>
<dbReference type="InterPro" id="IPR043129">
    <property type="entry name" value="ATPase_NBD"/>
</dbReference>
<keyword evidence="4" id="KW-1185">Reference proteome</keyword>
<reference evidence="3 4" key="1">
    <citation type="submission" date="2016-10" db="EMBL/GenBank/DDBJ databases">
        <authorList>
            <person name="de Groot N.N."/>
        </authorList>
    </citation>
    <scope>NUCLEOTIDE SEQUENCE [LARGE SCALE GENOMIC DNA]</scope>
    <source>
        <strain evidence="3 4">CGMCC 1.10228</strain>
    </source>
</reference>
<evidence type="ECO:0000256" key="1">
    <source>
        <dbReference type="SAM" id="Coils"/>
    </source>
</evidence>
<dbReference type="AlphaFoldDB" id="A0A1G8BRM4"/>
<dbReference type="RefSeq" id="WP_093274315.1">
    <property type="nucleotide sequence ID" value="NZ_FNDD01000014.1"/>
</dbReference>
<gene>
    <name evidence="3" type="ORF">SAMN04488136_11413</name>
</gene>
<keyword evidence="2" id="KW-0472">Membrane</keyword>
<evidence type="ECO:0000256" key="2">
    <source>
        <dbReference type="SAM" id="Phobius"/>
    </source>
</evidence>
<organism evidence="3 4">
    <name type="scientific">Vibrio xiamenensis</name>
    <dbReference type="NCBI Taxonomy" id="861298"/>
    <lineage>
        <taxon>Bacteria</taxon>
        <taxon>Pseudomonadati</taxon>
        <taxon>Pseudomonadota</taxon>
        <taxon>Gammaproteobacteria</taxon>
        <taxon>Vibrionales</taxon>
        <taxon>Vibrionaceae</taxon>
        <taxon>Vibrio</taxon>
    </lineage>
</organism>
<keyword evidence="2" id="KW-1133">Transmembrane helix</keyword>
<protein>
    <submittedName>
        <fullName evidence="3">MSHA biogenesis protein MshI</fullName>
    </submittedName>
</protein>
<evidence type="ECO:0000313" key="3">
    <source>
        <dbReference type="EMBL" id="SDH35821.1"/>
    </source>
</evidence>
<keyword evidence="1" id="KW-0175">Coiled coil</keyword>
<feature type="transmembrane region" description="Helical" evidence="2">
    <location>
        <begin position="300"/>
        <end position="323"/>
    </location>
</feature>
<dbReference type="SUPFAM" id="SSF53067">
    <property type="entry name" value="Actin-like ATPase domain"/>
    <property type="match status" value="1"/>
</dbReference>
<evidence type="ECO:0000313" key="4">
    <source>
        <dbReference type="Proteomes" id="UP000198854"/>
    </source>
</evidence>
<proteinExistence type="predicted"/>
<dbReference type="Gene3D" id="3.30.420.380">
    <property type="match status" value="1"/>
</dbReference>
<keyword evidence="2" id="KW-0812">Transmembrane</keyword>
<dbReference type="EMBL" id="FNDD01000014">
    <property type="protein sequence ID" value="SDH35821.1"/>
    <property type="molecule type" value="Genomic_DNA"/>
</dbReference>
<dbReference type="PIRSF" id="PIRSF028153">
    <property type="entry name" value="MSHA_biogenesis_protein_MshI"/>
    <property type="match status" value="1"/>
</dbReference>
<dbReference type="InterPro" id="IPR016871">
    <property type="entry name" value="MSHA_biogenesis_MshI"/>
</dbReference>
<dbReference type="OrthoDB" id="5296002at2"/>